<feature type="transmembrane region" description="Helical" evidence="1">
    <location>
        <begin position="47"/>
        <end position="66"/>
    </location>
</feature>
<keyword evidence="1 2" id="KW-0812">Transmembrane</keyword>
<dbReference type="GeneID" id="35381723"/>
<organism evidence="2">
    <name type="scientific">Orpheovirus IHUMI-LCC2</name>
    <dbReference type="NCBI Taxonomy" id="2023057"/>
    <lineage>
        <taxon>Viruses</taxon>
        <taxon>Varidnaviria</taxon>
        <taxon>Bamfordvirae</taxon>
        <taxon>Nucleocytoviricota</taxon>
        <taxon>Megaviricetes</taxon>
        <taxon>Pimascovirales</taxon>
        <taxon>Ocovirineae</taxon>
        <taxon>Orpheoviridae</taxon>
        <taxon>Alphaorpheovirus</taxon>
        <taxon>Alphaorpheovirus massiliense</taxon>
    </lineage>
</organism>
<dbReference type="EMBL" id="LT906555">
    <property type="protein sequence ID" value="SNW62967.1"/>
    <property type="molecule type" value="Genomic_DNA"/>
</dbReference>
<keyword evidence="1" id="KW-1133">Transmembrane helix</keyword>
<dbReference type="KEGG" id="vg:35381723"/>
<keyword evidence="3" id="KW-1185">Reference proteome</keyword>
<dbReference type="RefSeq" id="YP_009449269.1">
    <property type="nucleotide sequence ID" value="NC_036594.1"/>
</dbReference>
<evidence type="ECO:0000313" key="3">
    <source>
        <dbReference type="Proteomes" id="UP000236316"/>
    </source>
</evidence>
<sequence length="142" mass="16172">MLDGCFLFGPDCRCKSYSYQVLDKAVDTIILTLLAFDILPREKPGCFLGLIQSLLIYRIVGVIAFAFTENESILVLFPNFVDFLIFFYSLDLLQCYPVPIILLVIVVKIAQEVYLHSQRGSKHKNKKKCNDGFSIMKLDCCC</sequence>
<protein>
    <submittedName>
        <fullName evidence="2">Transmembrane domain-containing protein</fullName>
    </submittedName>
</protein>
<accession>A0A2I2L614</accession>
<evidence type="ECO:0000313" key="2">
    <source>
        <dbReference type="EMBL" id="SNW62967.1"/>
    </source>
</evidence>
<evidence type="ECO:0000256" key="1">
    <source>
        <dbReference type="SAM" id="Phobius"/>
    </source>
</evidence>
<gene>
    <name evidence="2" type="ORF">ORPV_1063</name>
</gene>
<proteinExistence type="predicted"/>
<reference evidence="2" key="1">
    <citation type="submission" date="2017-08" db="EMBL/GenBank/DDBJ databases">
        <authorList>
            <consortium name="Urmite Genomes"/>
        </authorList>
    </citation>
    <scope>NUCLEOTIDE SEQUENCE [LARGE SCALE GENOMIC DNA]</scope>
    <source>
        <strain evidence="2">IHUMI-LCC2</strain>
    </source>
</reference>
<name>A0A2I2L614_9VIRU</name>
<dbReference type="Proteomes" id="UP000236316">
    <property type="component" value="Segment"/>
</dbReference>
<keyword evidence="1" id="KW-0472">Membrane</keyword>